<dbReference type="STRING" id="490189.SAMN02927903_02226"/>
<dbReference type="CDD" id="cd04301">
    <property type="entry name" value="NAT_SF"/>
    <property type="match status" value="1"/>
</dbReference>
<name>A0A1G5IFN0_9FLAO</name>
<keyword evidence="3" id="KW-1185">Reference proteome</keyword>
<organism evidence="2 3">
    <name type="scientific">Flavobacterium caeni</name>
    <dbReference type="NCBI Taxonomy" id="490189"/>
    <lineage>
        <taxon>Bacteria</taxon>
        <taxon>Pseudomonadati</taxon>
        <taxon>Bacteroidota</taxon>
        <taxon>Flavobacteriia</taxon>
        <taxon>Flavobacteriales</taxon>
        <taxon>Flavobacteriaceae</taxon>
        <taxon>Flavobacterium</taxon>
    </lineage>
</organism>
<dbReference type="InterPro" id="IPR031165">
    <property type="entry name" value="GNAT_YJDJ"/>
</dbReference>
<dbReference type="OrthoDB" id="1120671at2"/>
<dbReference type="PANTHER" id="PTHR31435:SF10">
    <property type="entry name" value="BSR4717 PROTEIN"/>
    <property type="match status" value="1"/>
</dbReference>
<dbReference type="Gene3D" id="3.40.630.30">
    <property type="match status" value="1"/>
</dbReference>
<reference evidence="2 3" key="1">
    <citation type="submission" date="2016-10" db="EMBL/GenBank/DDBJ databases">
        <authorList>
            <person name="de Groot N.N."/>
        </authorList>
    </citation>
    <scope>NUCLEOTIDE SEQUENCE [LARGE SCALE GENOMIC DNA]</scope>
    <source>
        <strain evidence="2 3">CGMCC 1.7031</strain>
    </source>
</reference>
<proteinExistence type="predicted"/>
<evidence type="ECO:0000259" key="1">
    <source>
        <dbReference type="PROSITE" id="PS51729"/>
    </source>
</evidence>
<protein>
    <recommendedName>
        <fullName evidence="1">N-acetyltransferase domain-containing protein</fullName>
    </recommendedName>
</protein>
<accession>A0A1G5IFN0</accession>
<gene>
    <name evidence="2" type="ORF">SAMN02927903_02226</name>
</gene>
<dbReference type="AlphaFoldDB" id="A0A1G5IFN0"/>
<dbReference type="RefSeq" id="WP_091143555.1">
    <property type="nucleotide sequence ID" value="NZ_FMVF01000010.1"/>
</dbReference>
<dbReference type="SUPFAM" id="SSF55729">
    <property type="entry name" value="Acyl-CoA N-acyltransferases (Nat)"/>
    <property type="match status" value="1"/>
</dbReference>
<dbReference type="EMBL" id="FMVF01000010">
    <property type="protein sequence ID" value="SCY74975.1"/>
    <property type="molecule type" value="Genomic_DNA"/>
</dbReference>
<dbReference type="Pfam" id="PF14542">
    <property type="entry name" value="Acetyltransf_CG"/>
    <property type="match status" value="1"/>
</dbReference>
<sequence length="96" mass="11164">MDFELLHNEADHQFEFQIDGQTAFVEYFTEGKKVYLTHTEVPASMQGQGIASQLIQKTLRHLKAHHRILVPQCSFVSAYVNEHPEWRSILSEGYQM</sequence>
<evidence type="ECO:0000313" key="3">
    <source>
        <dbReference type="Proteomes" id="UP000199354"/>
    </source>
</evidence>
<dbReference type="Proteomes" id="UP000199354">
    <property type="component" value="Unassembled WGS sequence"/>
</dbReference>
<dbReference type="InterPro" id="IPR045057">
    <property type="entry name" value="Gcn5-rel_NAT"/>
</dbReference>
<feature type="domain" description="N-acetyltransferase" evidence="1">
    <location>
        <begin position="6"/>
        <end position="91"/>
    </location>
</feature>
<dbReference type="PANTHER" id="PTHR31435">
    <property type="entry name" value="PROTEIN NATD1"/>
    <property type="match status" value="1"/>
</dbReference>
<evidence type="ECO:0000313" key="2">
    <source>
        <dbReference type="EMBL" id="SCY74975.1"/>
    </source>
</evidence>
<dbReference type="InterPro" id="IPR016181">
    <property type="entry name" value="Acyl_CoA_acyltransferase"/>
</dbReference>
<dbReference type="PROSITE" id="PS51729">
    <property type="entry name" value="GNAT_YJDJ"/>
    <property type="match status" value="1"/>
</dbReference>